<feature type="transmembrane region" description="Helical" evidence="5">
    <location>
        <begin position="6"/>
        <end position="25"/>
    </location>
</feature>
<name>A0A897N0Y6_9EURY</name>
<evidence type="ECO:0000256" key="4">
    <source>
        <dbReference type="ARBA" id="ARBA00022777"/>
    </source>
</evidence>
<comment type="catalytic activity">
    <reaction evidence="1">
        <text>ATP + protein L-histidine = ADP + protein N-phospho-L-histidine.</text>
        <dbReference type="EC" id="2.7.13.3"/>
    </reaction>
</comment>
<dbReference type="EC" id="2.7.13.3" evidence="2"/>
<feature type="domain" description="Histidine kinase" evidence="6">
    <location>
        <begin position="336"/>
        <end position="541"/>
    </location>
</feature>
<dbReference type="InterPro" id="IPR003594">
    <property type="entry name" value="HATPase_dom"/>
</dbReference>
<dbReference type="InterPro" id="IPR005467">
    <property type="entry name" value="His_kinase_dom"/>
</dbReference>
<evidence type="ECO:0000313" key="8">
    <source>
        <dbReference type="Proteomes" id="UP000663525"/>
    </source>
</evidence>
<dbReference type="InterPro" id="IPR035965">
    <property type="entry name" value="PAS-like_dom_sf"/>
</dbReference>
<keyword evidence="5" id="KW-1133">Transmembrane helix</keyword>
<dbReference type="GO" id="GO:0004673">
    <property type="term" value="F:protein histidine kinase activity"/>
    <property type="evidence" value="ECO:0007669"/>
    <property type="project" value="UniProtKB-EC"/>
</dbReference>
<sequence>MNATPMVGLDLVTAGVFVLLTVVGVRNRKRPGATVASALWALLGVVAAGIAASRANIVTDRVALGVAFLGWVLAVPLWAGFVSSYTRRGPALSRRGIAAATGYVVVVAVTTLYGTVIGEPASGAARLAMAVLQTLLLGVGLFGVFLVVRSGRVDSGIAGRQALSLSIGGLCVTLFLFAVSTLDAADPGALPPLVSGVLAIGALAFAVGTFGADLFGGAPATGPLARRALLERMRAAILVVDRKRRLVDANAAAERTFDIALETDAGRPAAAVVGVDLDDLEDGPVTIPTAQGAREFAISRSELTDRREETVGRSYRFRDVTDRRTRRQRLDVLERVLRHNLRNDLDAIRGFAEGLSDGVAADPGVVTERIDSLAAELVEIGETVERADRVMRDALDPEPINLVTLVRSVVDDVDRRHEFESVVSPADGTEPIRTDPAVLRAALTEVIENAVEHSDRSRPAVRVEVDRTDETATVTVRDDGPGIPERERAVLLEGAEEPLRHGSGVGLWFVSWAVTRLGGDLDLHAPDDGGSEVVVTIPDRRA</sequence>
<dbReference type="InterPro" id="IPR036890">
    <property type="entry name" value="HATPase_C_sf"/>
</dbReference>
<keyword evidence="5" id="KW-0812">Transmembrane</keyword>
<feature type="transmembrane region" description="Helical" evidence="5">
    <location>
        <begin position="97"/>
        <end position="116"/>
    </location>
</feature>
<dbReference type="EMBL" id="CP064787">
    <property type="protein sequence ID" value="QSG04993.1"/>
    <property type="molecule type" value="Genomic_DNA"/>
</dbReference>
<dbReference type="PRINTS" id="PR00344">
    <property type="entry name" value="BCTRLSENSOR"/>
</dbReference>
<reference evidence="7" key="1">
    <citation type="submission" date="2020-11" db="EMBL/GenBank/DDBJ databases">
        <title>Carbohydrate-dependent, anaerobic sulfur respiration: A novel catabolism in halophilic archaea.</title>
        <authorList>
            <person name="Sorokin D.Y."/>
            <person name="Messina E."/>
            <person name="Smedile F."/>
            <person name="La Cono V."/>
            <person name="Hallsworth J.E."/>
            <person name="Yakimov M.M."/>
        </authorList>
    </citation>
    <scope>NUCLEOTIDE SEQUENCE</scope>
    <source>
        <strain evidence="7">HSR12-1</strain>
    </source>
</reference>
<proteinExistence type="predicted"/>
<dbReference type="InterPro" id="IPR004358">
    <property type="entry name" value="Sig_transdc_His_kin-like_C"/>
</dbReference>
<feature type="transmembrane region" description="Helical" evidence="5">
    <location>
        <begin position="162"/>
        <end position="182"/>
    </location>
</feature>
<gene>
    <name evidence="7" type="ORF">HSR121_0638</name>
</gene>
<dbReference type="InterPro" id="IPR050351">
    <property type="entry name" value="BphY/WalK/GraS-like"/>
</dbReference>
<dbReference type="GO" id="GO:0030295">
    <property type="term" value="F:protein kinase activator activity"/>
    <property type="evidence" value="ECO:0007669"/>
    <property type="project" value="TreeGrafter"/>
</dbReference>
<dbReference type="SUPFAM" id="SSF55874">
    <property type="entry name" value="ATPase domain of HSP90 chaperone/DNA topoisomerase II/histidine kinase"/>
    <property type="match status" value="1"/>
</dbReference>
<dbReference type="CDD" id="cd00075">
    <property type="entry name" value="HATPase"/>
    <property type="match status" value="1"/>
</dbReference>
<keyword evidence="5" id="KW-0472">Membrane</keyword>
<dbReference type="GO" id="GO:0007234">
    <property type="term" value="P:osmosensory signaling via phosphorelay pathway"/>
    <property type="evidence" value="ECO:0007669"/>
    <property type="project" value="TreeGrafter"/>
</dbReference>
<dbReference type="GeneID" id="68854282"/>
<dbReference type="PANTHER" id="PTHR42878">
    <property type="entry name" value="TWO-COMPONENT HISTIDINE KINASE"/>
    <property type="match status" value="1"/>
</dbReference>
<dbReference type="PROSITE" id="PS50109">
    <property type="entry name" value="HIS_KIN"/>
    <property type="match status" value="1"/>
</dbReference>
<evidence type="ECO:0000256" key="1">
    <source>
        <dbReference type="ARBA" id="ARBA00000085"/>
    </source>
</evidence>
<protein>
    <recommendedName>
        <fullName evidence="2">histidine kinase</fullName>
        <ecNumber evidence="2">2.7.13.3</ecNumber>
    </recommendedName>
</protein>
<feature type="transmembrane region" description="Helical" evidence="5">
    <location>
        <begin position="194"/>
        <end position="216"/>
    </location>
</feature>
<feature type="transmembrane region" description="Helical" evidence="5">
    <location>
        <begin position="128"/>
        <end position="150"/>
    </location>
</feature>
<evidence type="ECO:0000259" key="6">
    <source>
        <dbReference type="PROSITE" id="PS50109"/>
    </source>
</evidence>
<evidence type="ECO:0000256" key="5">
    <source>
        <dbReference type="SAM" id="Phobius"/>
    </source>
</evidence>
<dbReference type="Proteomes" id="UP000663525">
    <property type="component" value="Chromosome"/>
</dbReference>
<feature type="transmembrane region" description="Helical" evidence="5">
    <location>
        <begin position="63"/>
        <end position="85"/>
    </location>
</feature>
<dbReference type="SMART" id="SM00387">
    <property type="entry name" value="HATPase_c"/>
    <property type="match status" value="1"/>
</dbReference>
<accession>A0A897N0Y6</accession>
<keyword evidence="4 7" id="KW-0418">Kinase</keyword>
<organism evidence="7 8">
    <name type="scientific">Halapricum desulfuricans</name>
    <dbReference type="NCBI Taxonomy" id="2841257"/>
    <lineage>
        <taxon>Archaea</taxon>
        <taxon>Methanobacteriati</taxon>
        <taxon>Methanobacteriota</taxon>
        <taxon>Stenosarchaea group</taxon>
        <taxon>Halobacteria</taxon>
        <taxon>Halobacteriales</taxon>
        <taxon>Haloarculaceae</taxon>
        <taxon>Halapricum</taxon>
    </lineage>
</organism>
<dbReference type="GO" id="GO:0000156">
    <property type="term" value="F:phosphorelay response regulator activity"/>
    <property type="evidence" value="ECO:0007669"/>
    <property type="project" value="TreeGrafter"/>
</dbReference>
<evidence type="ECO:0000313" key="7">
    <source>
        <dbReference type="EMBL" id="QSG04993.1"/>
    </source>
</evidence>
<evidence type="ECO:0000256" key="2">
    <source>
        <dbReference type="ARBA" id="ARBA00012438"/>
    </source>
</evidence>
<dbReference type="Gene3D" id="3.30.565.10">
    <property type="entry name" value="Histidine kinase-like ATPase, C-terminal domain"/>
    <property type="match status" value="1"/>
</dbReference>
<keyword evidence="3" id="KW-0808">Transferase</keyword>
<dbReference type="Gene3D" id="3.30.450.20">
    <property type="entry name" value="PAS domain"/>
    <property type="match status" value="1"/>
</dbReference>
<dbReference type="AlphaFoldDB" id="A0A897N0Y6"/>
<feature type="transmembrane region" description="Helical" evidence="5">
    <location>
        <begin position="37"/>
        <end position="57"/>
    </location>
</feature>
<dbReference type="Pfam" id="PF02518">
    <property type="entry name" value="HATPase_c"/>
    <property type="match status" value="1"/>
</dbReference>
<dbReference type="PANTHER" id="PTHR42878:SF14">
    <property type="entry name" value="OSMOLARITY TWO-COMPONENT SYSTEM PROTEIN SSK1"/>
    <property type="match status" value="1"/>
</dbReference>
<dbReference type="RefSeq" id="WP_229114552.1">
    <property type="nucleotide sequence ID" value="NZ_CP064787.1"/>
</dbReference>
<evidence type="ECO:0000256" key="3">
    <source>
        <dbReference type="ARBA" id="ARBA00022679"/>
    </source>
</evidence>
<dbReference type="SUPFAM" id="SSF55785">
    <property type="entry name" value="PYP-like sensor domain (PAS domain)"/>
    <property type="match status" value="1"/>
</dbReference>